<proteinExistence type="predicted"/>
<keyword evidence="2" id="KW-0812">Transmembrane</keyword>
<evidence type="ECO:0000313" key="3">
    <source>
        <dbReference type="EMBL" id="SBT01392.1"/>
    </source>
</evidence>
<evidence type="ECO:0000313" key="4">
    <source>
        <dbReference type="Proteomes" id="UP000078597"/>
    </source>
</evidence>
<keyword evidence="2" id="KW-1133">Transmembrane helix</keyword>
<feature type="region of interest" description="Disordered" evidence="1">
    <location>
        <begin position="202"/>
        <end position="237"/>
    </location>
</feature>
<evidence type="ECO:0000256" key="1">
    <source>
        <dbReference type="SAM" id="MobiDB-lite"/>
    </source>
</evidence>
<organism evidence="3 4">
    <name type="scientific">Plasmodium malariae</name>
    <dbReference type="NCBI Taxonomy" id="5858"/>
    <lineage>
        <taxon>Eukaryota</taxon>
        <taxon>Sar</taxon>
        <taxon>Alveolata</taxon>
        <taxon>Apicomplexa</taxon>
        <taxon>Aconoidasida</taxon>
        <taxon>Haemosporida</taxon>
        <taxon>Plasmodiidae</taxon>
        <taxon>Plasmodium</taxon>
        <taxon>Plasmodium (Plasmodium)</taxon>
    </lineage>
</organism>
<name>A0A1A8X821_PLAMA</name>
<dbReference type="Proteomes" id="UP000078597">
    <property type="component" value="Unassembled WGS sequence"/>
</dbReference>
<protein>
    <submittedName>
        <fullName evidence="3">STP1 protein</fullName>
    </submittedName>
</protein>
<gene>
    <name evidence="3" type="ORF">PMALA_081470</name>
</gene>
<feature type="compositionally biased region" description="Polar residues" evidence="1">
    <location>
        <begin position="216"/>
        <end position="235"/>
    </location>
</feature>
<keyword evidence="2" id="KW-0472">Membrane</keyword>
<accession>A0A1A8X821</accession>
<reference evidence="4" key="1">
    <citation type="submission" date="2016-05" db="EMBL/GenBank/DDBJ databases">
        <authorList>
            <person name="Naeem Raeece"/>
        </authorList>
    </citation>
    <scope>NUCLEOTIDE SEQUENCE [LARGE SCALE GENOMIC DNA]</scope>
</reference>
<dbReference type="AlphaFoldDB" id="A0A1A8X821"/>
<evidence type="ECO:0000256" key="2">
    <source>
        <dbReference type="SAM" id="Phobius"/>
    </source>
</evidence>
<feature type="transmembrane region" description="Helical" evidence="2">
    <location>
        <begin position="382"/>
        <end position="404"/>
    </location>
</feature>
<dbReference type="EMBL" id="FLQW01007013">
    <property type="protein sequence ID" value="SBT01392.1"/>
    <property type="molecule type" value="Genomic_DNA"/>
</dbReference>
<dbReference type="VEuPathDB" id="PlasmoDB:PmUG01_10051900"/>
<sequence>MEECFTSNLGVRGLQALEYYRHPKFQRIQRYIKSKTSSINNNTNKEQFRSVCRELADYLIREKGAPHYVDQKRWEGTLKNYMKTYFKNLTEHGGCPLILHDKEKAILDFQYEVHDFCEQKNNYLSEIAQLKQKKKCVDKCLRKCNEYNTWIVQRQNYFNTNEYSIKGCYKIPKTKKRDSELLCDIRRPKTFSTLSECATVLPVPPGDPVPKKDLTSSHNADTSTDNIQSESQFQTEKVVEIKHDEKTQSELASKKKLPQDEVPTALENLKADVTSNAGEYTLTIEGTPPLRVTQSLQNTTSLQFPTSEAPPLSQSEKQLTLIRPSQNISILQVSGPQIDNSEFSLTSKRATGTLDAPAQQDAPKYSVKDSDGYPNNINLSSILISFITIILFSLLIKYALIGLFKKRKKIKRMQMKFLRILIPSYSNMKKKFLTYDNSEHPIYDNEEIIKKIKISNHNMKKNVNATKITNKRNKTIIEVHMELLEEFRIEEWNINKGVFLEICLEVFEQEQYINCPNLENDKIIMENDNFRKYTEKHKIMWNQLVEKHKNISEKLKKKVWFNNLKNEWKKVNDYIKETEKSKKKLSNEIQNIPFLEGKKDVWRQWILSKKTIIEEFLEQKCFQQFSKELKTISDVYESEHNIIDVTLINMEDLKYRKSSKELYKCINKKLLAKLCILVFMTILEECEKEENLENKESHLDNSINERKTVQNSHRKIGITEHIVELNSNILEDKKNNESHNYAKEYSFIKDINDWIKEEDIYINFLLNEHKELKHTEYYSNSS</sequence>